<dbReference type="STRING" id="2041.AERYTH_05470"/>
<dbReference type="Pfam" id="PF07859">
    <property type="entry name" value="Abhydrolase_3"/>
    <property type="match status" value="1"/>
</dbReference>
<dbReference type="InterPro" id="IPR050300">
    <property type="entry name" value="GDXG_lipolytic_enzyme"/>
</dbReference>
<dbReference type="Gene3D" id="3.40.50.1820">
    <property type="entry name" value="alpha/beta hydrolase"/>
    <property type="match status" value="1"/>
</dbReference>
<protein>
    <submittedName>
        <fullName evidence="3">Carboxylesterase</fullName>
    </submittedName>
</protein>
<feature type="domain" description="Alpha/beta hydrolase fold-3" evidence="2">
    <location>
        <begin position="88"/>
        <end position="294"/>
    </location>
</feature>
<dbReference type="PATRIC" id="fig|2041.4.peg.1137"/>
<dbReference type="SUPFAM" id="SSF53474">
    <property type="entry name" value="alpha/beta-Hydrolases"/>
    <property type="match status" value="1"/>
</dbReference>
<gene>
    <name evidence="3" type="ORF">AERYTH_05470</name>
</gene>
<dbReference type="InterPro" id="IPR013094">
    <property type="entry name" value="AB_hydrolase_3"/>
</dbReference>
<proteinExistence type="predicted"/>
<evidence type="ECO:0000313" key="4">
    <source>
        <dbReference type="Proteomes" id="UP000067689"/>
    </source>
</evidence>
<evidence type="ECO:0000313" key="3">
    <source>
        <dbReference type="EMBL" id="ALX04186.1"/>
    </source>
</evidence>
<keyword evidence="1" id="KW-0378">Hydrolase</keyword>
<dbReference type="PANTHER" id="PTHR48081">
    <property type="entry name" value="AB HYDROLASE SUPERFAMILY PROTEIN C4A8.06C"/>
    <property type="match status" value="1"/>
</dbReference>
<sequence>MSLPLRTRVFGVLVRLGSTPIEEVDDLDKARRERLGLQRTAIGRWLFGTADPSVRTTEHHVQVDGRARRFLQHRPTGAASPGSAPPVVLNLHGGGWVQGNPEQSAWFASRVAARTGAVVLSFDYRLAPEDPFPAAVDDAWAALQWVVEHAEELDVDPDRVAVMGDSAGGGLAATTALLARDAGAPKLKAEVLIYPGVEMYDRWPSEDEFADAPVLSSANMRAFVRLYLRDQHGTLDWRASPIRAASHAGLPSTLVLVAGHDPLSDNGRRYAETLGEQGVHVVLQEFPDALHGFVSLPGVSPAATQAVDATARFLRDVL</sequence>
<dbReference type="AlphaFoldDB" id="A0A0U3T056"/>
<evidence type="ECO:0000259" key="2">
    <source>
        <dbReference type="Pfam" id="PF07859"/>
    </source>
</evidence>
<reference evidence="3 4" key="1">
    <citation type="journal article" date="1991" name="Int. J. Syst. Bacteriol.">
        <title>Description of the erythromycin-producing bacterium Arthrobacter sp. strain NRRL B-3381 as Aeromicrobium erythreum gen. nov., sp. nov.</title>
        <authorList>
            <person name="Miller E.S."/>
            <person name="Woese C.R."/>
            <person name="Brenner S."/>
        </authorList>
    </citation>
    <scope>NUCLEOTIDE SEQUENCE [LARGE SCALE GENOMIC DNA]</scope>
    <source>
        <strain evidence="3 4">AR18</strain>
    </source>
</reference>
<accession>A0A0U3T056</accession>
<dbReference type="RefSeq" id="WP_067861390.1">
    <property type="nucleotide sequence ID" value="NZ_CP011502.1"/>
</dbReference>
<name>A0A0U3T056_9ACTN</name>
<dbReference type="GO" id="GO:0016787">
    <property type="term" value="F:hydrolase activity"/>
    <property type="evidence" value="ECO:0007669"/>
    <property type="project" value="UniProtKB-KW"/>
</dbReference>
<keyword evidence="4" id="KW-1185">Reference proteome</keyword>
<dbReference type="InterPro" id="IPR029058">
    <property type="entry name" value="AB_hydrolase_fold"/>
</dbReference>
<dbReference type="KEGG" id="aer:AERYTH_05470"/>
<dbReference type="PANTHER" id="PTHR48081:SF8">
    <property type="entry name" value="ALPHA_BETA HYDROLASE FOLD-3 DOMAIN-CONTAINING PROTEIN-RELATED"/>
    <property type="match status" value="1"/>
</dbReference>
<dbReference type="Proteomes" id="UP000067689">
    <property type="component" value="Chromosome"/>
</dbReference>
<dbReference type="EMBL" id="CP011502">
    <property type="protein sequence ID" value="ALX04186.1"/>
    <property type="molecule type" value="Genomic_DNA"/>
</dbReference>
<dbReference type="OrthoDB" id="3181909at2"/>
<organism evidence="3 4">
    <name type="scientific">Aeromicrobium erythreum</name>
    <dbReference type="NCBI Taxonomy" id="2041"/>
    <lineage>
        <taxon>Bacteria</taxon>
        <taxon>Bacillati</taxon>
        <taxon>Actinomycetota</taxon>
        <taxon>Actinomycetes</taxon>
        <taxon>Propionibacteriales</taxon>
        <taxon>Nocardioidaceae</taxon>
        <taxon>Aeromicrobium</taxon>
    </lineage>
</organism>
<evidence type="ECO:0000256" key="1">
    <source>
        <dbReference type="ARBA" id="ARBA00022801"/>
    </source>
</evidence>